<organism evidence="1 2">
    <name type="scientific">Agrocybe chaxingu</name>
    <dbReference type="NCBI Taxonomy" id="84603"/>
    <lineage>
        <taxon>Eukaryota</taxon>
        <taxon>Fungi</taxon>
        <taxon>Dikarya</taxon>
        <taxon>Basidiomycota</taxon>
        <taxon>Agaricomycotina</taxon>
        <taxon>Agaricomycetes</taxon>
        <taxon>Agaricomycetidae</taxon>
        <taxon>Agaricales</taxon>
        <taxon>Agaricineae</taxon>
        <taxon>Strophariaceae</taxon>
        <taxon>Agrocybe</taxon>
    </lineage>
</organism>
<sequence>MAQPHPPLQCLPVPSARFRSTLPLRPKYQDHPHFVCQIYGASITPKFYMRYAEKRFGRPKGSIEDFWDAHIMLAMEDPIPGIVVLNARRKVGTRGSDDVWTEVITERFVPIIPFNGDWEHEDVGAENAEGSQALTAEEVEDRIKKKTRDMMGLRGLLWFRWFNLYELGSKKDDVDDPDARWENNLR</sequence>
<evidence type="ECO:0000313" key="2">
    <source>
        <dbReference type="Proteomes" id="UP001148786"/>
    </source>
</evidence>
<evidence type="ECO:0000313" key="1">
    <source>
        <dbReference type="EMBL" id="KAJ3516036.1"/>
    </source>
</evidence>
<dbReference type="EMBL" id="JANKHO010000070">
    <property type="protein sequence ID" value="KAJ3516036.1"/>
    <property type="molecule type" value="Genomic_DNA"/>
</dbReference>
<accession>A0A9W8TDJ0</accession>
<reference evidence="1" key="1">
    <citation type="submission" date="2022-07" db="EMBL/GenBank/DDBJ databases">
        <title>Genome Sequence of Agrocybe chaxingu.</title>
        <authorList>
            <person name="Buettner E."/>
        </authorList>
    </citation>
    <scope>NUCLEOTIDE SEQUENCE</scope>
    <source>
        <strain evidence="1">MP-N11</strain>
    </source>
</reference>
<name>A0A9W8TDJ0_9AGAR</name>
<protein>
    <submittedName>
        <fullName evidence="1">Uncharacterized protein</fullName>
    </submittedName>
</protein>
<proteinExistence type="predicted"/>
<comment type="caution">
    <text evidence="1">The sequence shown here is derived from an EMBL/GenBank/DDBJ whole genome shotgun (WGS) entry which is preliminary data.</text>
</comment>
<dbReference type="AlphaFoldDB" id="A0A9W8TDJ0"/>
<keyword evidence="2" id="KW-1185">Reference proteome</keyword>
<gene>
    <name evidence="1" type="ORF">NLJ89_g1374</name>
</gene>
<dbReference type="Proteomes" id="UP001148786">
    <property type="component" value="Unassembled WGS sequence"/>
</dbReference>